<dbReference type="InterPro" id="IPR035906">
    <property type="entry name" value="MetI-like_sf"/>
</dbReference>
<feature type="transmembrane region" description="Helical" evidence="7">
    <location>
        <begin position="73"/>
        <end position="92"/>
    </location>
</feature>
<sequence length="258" mass="28039">MPEIVKKELLNKGKIAGFLLGLFLLANLYMKVNLIEILSGFPAFVQFFLSRFLPPDFSTLASVLPAVADTVLFALFATYISTILSLVCGLLISKRTCPLAGVRLAIRAVISFLRNVPVLIWASLLVYAFGVGEIVGLIALIFATLGFLARSYSDSINEIDQGKLDALKSVGATSGQMIVHGLFPMFVPALINWTLYSFEINIRASAILGMVGAGGIGVLIQTSIRLFKYHQACAIIILVVMIVLATEFVTNKIRSHVR</sequence>
<accession>B9Y5I9</accession>
<evidence type="ECO:0000256" key="7">
    <source>
        <dbReference type="RuleBase" id="RU363032"/>
    </source>
</evidence>
<keyword evidence="4 7" id="KW-0812">Transmembrane</keyword>
<evidence type="ECO:0000256" key="2">
    <source>
        <dbReference type="ARBA" id="ARBA00022448"/>
    </source>
</evidence>
<reference evidence="9 10" key="1">
    <citation type="submission" date="2008-12" db="EMBL/GenBank/DDBJ databases">
        <authorList>
            <person name="Fulton L."/>
            <person name="Clifton S."/>
            <person name="Fulton B."/>
            <person name="Xu J."/>
            <person name="Minx P."/>
            <person name="Pepin K.H."/>
            <person name="Johnson M."/>
            <person name="Bhonagiri V."/>
            <person name="Nash W.E."/>
            <person name="Mardis E.R."/>
            <person name="Wilson R.K."/>
        </authorList>
    </citation>
    <scope>NUCLEOTIDE SEQUENCE [LARGE SCALE GENOMIC DNA]</scope>
    <source>
        <strain evidence="9 10">DSM 12042</strain>
    </source>
</reference>
<dbReference type="GO" id="GO:0015416">
    <property type="term" value="F:ABC-type phosphonate transporter activity"/>
    <property type="evidence" value="ECO:0007669"/>
    <property type="project" value="InterPro"/>
</dbReference>
<dbReference type="PANTHER" id="PTHR30043">
    <property type="entry name" value="PHOSPHONATES TRANSPORT SYSTEM PERMEASE PROTEIN"/>
    <property type="match status" value="1"/>
</dbReference>
<keyword evidence="2 7" id="KW-0813">Transport</keyword>
<dbReference type="PROSITE" id="PS50928">
    <property type="entry name" value="ABC_TM1"/>
    <property type="match status" value="1"/>
</dbReference>
<dbReference type="eggNOG" id="COG3639">
    <property type="taxonomic scope" value="Bacteria"/>
</dbReference>
<dbReference type="SUPFAM" id="SSF161098">
    <property type="entry name" value="MetI-like"/>
    <property type="match status" value="1"/>
</dbReference>
<dbReference type="CDD" id="cd06261">
    <property type="entry name" value="TM_PBP2"/>
    <property type="match status" value="1"/>
</dbReference>
<feature type="transmembrane region" description="Helical" evidence="7">
    <location>
        <begin position="202"/>
        <end position="220"/>
    </location>
</feature>
<evidence type="ECO:0000259" key="8">
    <source>
        <dbReference type="PROSITE" id="PS50928"/>
    </source>
</evidence>
<gene>
    <name evidence="9" type="primary">phnE</name>
    <name evidence="9" type="ORF">HOLDEFILI_01071</name>
</gene>
<comment type="subcellular location">
    <subcellularLocation>
        <location evidence="1 7">Cell membrane</location>
        <topology evidence="1 7">Multi-pass membrane protein</topology>
    </subcellularLocation>
</comment>
<dbReference type="Gene3D" id="1.10.3720.10">
    <property type="entry name" value="MetI-like"/>
    <property type="match status" value="1"/>
</dbReference>
<dbReference type="EMBL" id="ACCF01000060">
    <property type="protein sequence ID" value="EEF68747.1"/>
    <property type="molecule type" value="Genomic_DNA"/>
</dbReference>
<keyword evidence="5 7" id="KW-1133">Transmembrane helix</keyword>
<dbReference type="AlphaFoldDB" id="B9Y5I9"/>
<proteinExistence type="inferred from homology"/>
<comment type="caution">
    <text evidence="9">The sequence shown here is derived from an EMBL/GenBank/DDBJ whole genome shotgun (WGS) entry which is preliminary data.</text>
</comment>
<evidence type="ECO:0000256" key="6">
    <source>
        <dbReference type="ARBA" id="ARBA00023136"/>
    </source>
</evidence>
<evidence type="ECO:0000256" key="4">
    <source>
        <dbReference type="ARBA" id="ARBA00022692"/>
    </source>
</evidence>
<dbReference type="OrthoDB" id="8557224at2"/>
<dbReference type="Proteomes" id="UP000005950">
    <property type="component" value="Unassembled WGS sequence"/>
</dbReference>
<feature type="transmembrane region" description="Helical" evidence="7">
    <location>
        <begin position="177"/>
        <end position="196"/>
    </location>
</feature>
<evidence type="ECO:0000256" key="1">
    <source>
        <dbReference type="ARBA" id="ARBA00004651"/>
    </source>
</evidence>
<evidence type="ECO:0000313" key="9">
    <source>
        <dbReference type="EMBL" id="EEF68747.1"/>
    </source>
</evidence>
<reference evidence="9 10" key="2">
    <citation type="submission" date="2009-02" db="EMBL/GenBank/DDBJ databases">
        <title>Draft genome sequence of Holdemania filiformis DSM 12042.</title>
        <authorList>
            <person name="Sudarsanam P."/>
            <person name="Ley R."/>
            <person name="Guruge J."/>
            <person name="Turnbaugh P.J."/>
            <person name="Mahowald M."/>
            <person name="Liep D."/>
            <person name="Gordon J."/>
        </authorList>
    </citation>
    <scope>NUCLEOTIDE SEQUENCE [LARGE SCALE GENOMIC DNA]</scope>
    <source>
        <strain evidence="9 10">DSM 12042</strain>
    </source>
</reference>
<dbReference type="GO" id="GO:0005886">
    <property type="term" value="C:plasma membrane"/>
    <property type="evidence" value="ECO:0007669"/>
    <property type="project" value="UniProtKB-SubCell"/>
</dbReference>
<name>B9Y5I9_9FIRM</name>
<feature type="transmembrane region" description="Helical" evidence="7">
    <location>
        <begin position="232"/>
        <end position="250"/>
    </location>
</feature>
<dbReference type="Pfam" id="PF00528">
    <property type="entry name" value="BPD_transp_1"/>
    <property type="match status" value="1"/>
</dbReference>
<evidence type="ECO:0000313" key="10">
    <source>
        <dbReference type="Proteomes" id="UP000005950"/>
    </source>
</evidence>
<dbReference type="InterPro" id="IPR005769">
    <property type="entry name" value="PhnE/PtxC"/>
</dbReference>
<organism evidence="9 10">
    <name type="scientific">Holdemania filiformis DSM 12042</name>
    <dbReference type="NCBI Taxonomy" id="545696"/>
    <lineage>
        <taxon>Bacteria</taxon>
        <taxon>Bacillati</taxon>
        <taxon>Bacillota</taxon>
        <taxon>Erysipelotrichia</taxon>
        <taxon>Erysipelotrichales</taxon>
        <taxon>Erysipelotrichaceae</taxon>
        <taxon>Holdemania</taxon>
    </lineage>
</organism>
<protein>
    <submittedName>
        <fullName evidence="9">Phosphonate ABC transporter, permease protein PhnE</fullName>
    </submittedName>
</protein>
<keyword evidence="3" id="KW-1003">Cell membrane</keyword>
<feature type="domain" description="ABC transmembrane type-1" evidence="8">
    <location>
        <begin position="67"/>
        <end position="250"/>
    </location>
</feature>
<dbReference type="STRING" id="545696.HOLDEFILI_01071"/>
<dbReference type="HOGENOM" id="CLU_064254_1_2_9"/>
<evidence type="ECO:0000256" key="5">
    <source>
        <dbReference type="ARBA" id="ARBA00022989"/>
    </source>
</evidence>
<feature type="transmembrane region" description="Helical" evidence="7">
    <location>
        <begin position="12"/>
        <end position="30"/>
    </location>
</feature>
<feature type="transmembrane region" description="Helical" evidence="7">
    <location>
        <begin position="134"/>
        <end position="153"/>
    </location>
</feature>
<dbReference type="InterPro" id="IPR000515">
    <property type="entry name" value="MetI-like"/>
</dbReference>
<dbReference type="RefSeq" id="WP_006058280.1">
    <property type="nucleotide sequence ID" value="NZ_GG657553.1"/>
</dbReference>
<keyword evidence="6 7" id="KW-0472">Membrane</keyword>
<evidence type="ECO:0000256" key="3">
    <source>
        <dbReference type="ARBA" id="ARBA00022475"/>
    </source>
</evidence>
<comment type="similarity">
    <text evidence="7">Belongs to the binding-protein-dependent transport system permease family.</text>
</comment>
<dbReference type="NCBIfam" id="TIGR01097">
    <property type="entry name" value="PhnE"/>
    <property type="match status" value="1"/>
</dbReference>
<dbReference type="PANTHER" id="PTHR30043:SF1">
    <property type="entry name" value="ABC TRANSPORT SYSTEM PERMEASE PROTEIN P69"/>
    <property type="match status" value="1"/>
</dbReference>